<dbReference type="SUPFAM" id="SSF63829">
    <property type="entry name" value="Calcium-dependent phosphotriesterase"/>
    <property type="match status" value="3"/>
</dbReference>
<dbReference type="InterPro" id="IPR018062">
    <property type="entry name" value="HTH_AraC-typ_CS"/>
</dbReference>
<sequence>MFFDKDGVLWVGTSKGVNVYDQRRDDFIRRHDLPLLNIYRIAQDRHGNMLFGSHNLYVERAKGTPKVLEFFPDDNRPNSISHGLVNCIFIDSKNNVWIGTQHGLNLFNVEMGIFKRIYEMPGDERSLLGNQIHSIAEDSLHRLWVGTSKGLNMLDLDQNEITFKRFAHQKNDVTSLSGGTVLSIYCDSQSRLWVGTQNGGVNLLHEDGNGCFWFQRFATPIDNLSPTTIAYQSIQTIFEDRQGNLWFGTYAAGVCVSYAAEKRFVKVSTAVNQGASLSNNHVNTFLEDGSAVWIGTEWGLNRYDTITGRSEKFIFREGEPHGLLSNSIWALAKDRRGRMWIGTWGGGLSYYDLKGGRFVNLMDEAVRQHVNCQNVFSILVDDDDNLWLGTMGGGLVHYDVAKNRFTAYELSNSHIATNYVEAVVPWSDDVLLLANINGISVFRKSDRQFSPLLLPESMQIDLRGVYVYCMLKDRTGCLWMGTEVGLFVLNSDWSQGFRYTVADGLPNNSVKSIEEDDEGYLWLGTNNGLSRVDAGCGDTRCRFTNYTVGDGLQGKEFNRRSVMKTSRGGLYFGGIHGMNRFMPSDIRSNPYVPPVVITDLFFHHEPVLVGGEGSPLMAQMSLTDTVVLQSNQNHFGFGFAALNFVSSGHNQFAYRLEGLDQQWNEVGEHREVNYTNVSPGEYRFQVRAANNDGLWNDTPASVHVIVLPPWWRTNVAYAIYGLMVLLLIYLFRRYSLIEANRKHELIVDQFNHMKDKEVSQAKFDFFTHLSHEIRTPLSLIKAPIDDLVHDERVAPEVKERVMPAYRNTRRLVMLIDQLLNFRKVEEGQERLNASYVNVIDMVGQVVEAFMYKSSGKSGRIVLDANEAELHAWLDADKMMIVLYNLLSNALKYSGDDNMVTVSVGREGDVKGRFEGMQSKDAARHWERVVIRVADKGIGIPAEVLPLVFNPYYRGDHHMHREMAKGTGIGLSLAKKYVELHAGVISVQSELGKGSIFEVNFPAEANRPEGAQAFLKTNTPVEFVFGGDFTPGVTDIYSSHTSATGRSLVLLIEDHPELLDYLCQQLMAYYQVVAVGTGEEGLQKARELNPDLVVTDVMLPGMDGFALTQALKGDILTSHIPIVMLTAKGYDEHHLQGVQSGADAYLTKPFSMPILFSYIRNILESGERLKSKYRQKLVVEPSGMSVNHVDQEFLSKLLAVMKDQMGNPEFDVQELCDEMHVSYRTMARKIKALTDLTATEFIRSLRLKHAAGLLANGALNVSEVSQLSGFNDPAYFSRCFQKEFGVSPSNYGTNSPLAGMSK</sequence>
<dbReference type="Pfam" id="PF00512">
    <property type="entry name" value="HisKA"/>
    <property type="match status" value="1"/>
</dbReference>
<dbReference type="SMART" id="SM00387">
    <property type="entry name" value="HATPase_c"/>
    <property type="match status" value="1"/>
</dbReference>
<feature type="domain" description="HTH araC/xylS-type" evidence="10">
    <location>
        <begin position="1194"/>
        <end position="1293"/>
    </location>
</feature>
<dbReference type="PROSITE" id="PS00041">
    <property type="entry name" value="HTH_ARAC_FAMILY_1"/>
    <property type="match status" value="1"/>
</dbReference>
<dbReference type="Pfam" id="PF12833">
    <property type="entry name" value="HTH_18"/>
    <property type="match status" value="1"/>
</dbReference>
<name>A0A2W7MVK3_9BACT</name>
<dbReference type="InterPro" id="IPR005467">
    <property type="entry name" value="His_kinase_dom"/>
</dbReference>
<evidence type="ECO:0000256" key="7">
    <source>
        <dbReference type="ARBA" id="ARBA00023125"/>
    </source>
</evidence>
<dbReference type="InterPro" id="IPR011110">
    <property type="entry name" value="Reg_prop"/>
</dbReference>
<dbReference type="InterPro" id="IPR011006">
    <property type="entry name" value="CheY-like_superfamily"/>
</dbReference>
<dbReference type="Gene3D" id="1.10.10.60">
    <property type="entry name" value="Homeodomain-like"/>
    <property type="match status" value="1"/>
</dbReference>
<dbReference type="PROSITE" id="PS50109">
    <property type="entry name" value="HIS_KIN"/>
    <property type="match status" value="1"/>
</dbReference>
<dbReference type="InterPro" id="IPR004358">
    <property type="entry name" value="Sig_transdc_His_kin-like_C"/>
</dbReference>
<dbReference type="InterPro" id="IPR003661">
    <property type="entry name" value="HisK_dim/P_dom"/>
</dbReference>
<keyword evidence="8" id="KW-0804">Transcription</keyword>
<dbReference type="EMBL" id="QKZK01000035">
    <property type="protein sequence ID" value="PZX11860.1"/>
    <property type="molecule type" value="Genomic_DNA"/>
</dbReference>
<dbReference type="Gene3D" id="3.40.50.2300">
    <property type="match status" value="1"/>
</dbReference>
<dbReference type="Gene3D" id="1.10.287.130">
    <property type="match status" value="1"/>
</dbReference>
<dbReference type="EC" id="2.7.13.3" evidence="2"/>
<evidence type="ECO:0000256" key="9">
    <source>
        <dbReference type="PROSITE-ProRule" id="PRU00169"/>
    </source>
</evidence>
<dbReference type="GO" id="GO:0000155">
    <property type="term" value="F:phosphorelay sensor kinase activity"/>
    <property type="evidence" value="ECO:0007669"/>
    <property type="project" value="InterPro"/>
</dbReference>
<dbReference type="SMART" id="SM00388">
    <property type="entry name" value="HisKA"/>
    <property type="match status" value="1"/>
</dbReference>
<evidence type="ECO:0000256" key="8">
    <source>
        <dbReference type="ARBA" id="ARBA00023163"/>
    </source>
</evidence>
<accession>A0A2W7MVK3</accession>
<keyword evidence="5 13" id="KW-0418">Kinase</keyword>
<keyword evidence="3 9" id="KW-0597">Phosphoprotein</keyword>
<evidence type="ECO:0000259" key="11">
    <source>
        <dbReference type="PROSITE" id="PS50109"/>
    </source>
</evidence>
<comment type="caution">
    <text evidence="13">The sequence shown here is derived from an EMBL/GenBank/DDBJ whole genome shotgun (WGS) entry which is preliminary data.</text>
</comment>
<feature type="domain" description="Histidine kinase" evidence="11">
    <location>
        <begin position="768"/>
        <end position="1004"/>
    </location>
</feature>
<feature type="modified residue" description="4-aspartylphosphate" evidence="9">
    <location>
        <position position="1095"/>
    </location>
</feature>
<dbReference type="InterPro" id="IPR036097">
    <property type="entry name" value="HisK_dim/P_sf"/>
</dbReference>
<dbReference type="InterPro" id="IPR011123">
    <property type="entry name" value="Y_Y_Y"/>
</dbReference>
<dbReference type="PANTHER" id="PTHR43547:SF2">
    <property type="entry name" value="HYBRID SIGNAL TRANSDUCTION HISTIDINE KINASE C"/>
    <property type="match status" value="1"/>
</dbReference>
<evidence type="ECO:0000256" key="1">
    <source>
        <dbReference type="ARBA" id="ARBA00000085"/>
    </source>
</evidence>
<evidence type="ECO:0000256" key="6">
    <source>
        <dbReference type="ARBA" id="ARBA00023015"/>
    </source>
</evidence>
<dbReference type="InterPro" id="IPR001789">
    <property type="entry name" value="Sig_transdc_resp-reg_receiver"/>
</dbReference>
<dbReference type="GO" id="GO:0043565">
    <property type="term" value="F:sequence-specific DNA binding"/>
    <property type="evidence" value="ECO:0007669"/>
    <property type="project" value="InterPro"/>
</dbReference>
<dbReference type="PROSITE" id="PS50110">
    <property type="entry name" value="RESPONSE_REGULATORY"/>
    <property type="match status" value="1"/>
</dbReference>
<dbReference type="CDD" id="cd00082">
    <property type="entry name" value="HisKA"/>
    <property type="match status" value="1"/>
</dbReference>
<evidence type="ECO:0000259" key="10">
    <source>
        <dbReference type="PROSITE" id="PS01124"/>
    </source>
</evidence>
<dbReference type="InterPro" id="IPR015943">
    <property type="entry name" value="WD40/YVTN_repeat-like_dom_sf"/>
</dbReference>
<dbReference type="SUPFAM" id="SSF46689">
    <property type="entry name" value="Homeodomain-like"/>
    <property type="match status" value="1"/>
</dbReference>
<dbReference type="InterPro" id="IPR013783">
    <property type="entry name" value="Ig-like_fold"/>
</dbReference>
<dbReference type="SMART" id="SM00342">
    <property type="entry name" value="HTH_ARAC"/>
    <property type="match status" value="1"/>
</dbReference>
<dbReference type="Gene3D" id="2.60.40.10">
    <property type="entry name" value="Immunoglobulins"/>
    <property type="match status" value="1"/>
</dbReference>
<protein>
    <recommendedName>
        <fullName evidence="2">histidine kinase</fullName>
        <ecNumber evidence="2">2.7.13.3</ecNumber>
    </recommendedName>
</protein>
<dbReference type="FunFam" id="3.30.565.10:FF:000006">
    <property type="entry name" value="Sensor histidine kinase WalK"/>
    <property type="match status" value="1"/>
</dbReference>
<evidence type="ECO:0000259" key="12">
    <source>
        <dbReference type="PROSITE" id="PS50110"/>
    </source>
</evidence>
<dbReference type="CDD" id="cd17574">
    <property type="entry name" value="REC_OmpR"/>
    <property type="match status" value="1"/>
</dbReference>
<evidence type="ECO:0000256" key="3">
    <source>
        <dbReference type="ARBA" id="ARBA00022553"/>
    </source>
</evidence>
<evidence type="ECO:0000313" key="14">
    <source>
        <dbReference type="Proteomes" id="UP000249239"/>
    </source>
</evidence>
<dbReference type="Pfam" id="PF07494">
    <property type="entry name" value="Reg_prop"/>
    <property type="match status" value="8"/>
</dbReference>
<keyword evidence="6" id="KW-0805">Transcription regulation</keyword>
<comment type="catalytic activity">
    <reaction evidence="1">
        <text>ATP + protein L-histidine = ADP + protein N-phospho-L-histidine.</text>
        <dbReference type="EC" id="2.7.13.3"/>
    </reaction>
</comment>
<gene>
    <name evidence="13" type="ORF">LX69_03006</name>
</gene>
<dbReference type="InterPro" id="IPR036890">
    <property type="entry name" value="HATPase_C_sf"/>
</dbReference>
<dbReference type="PANTHER" id="PTHR43547">
    <property type="entry name" value="TWO-COMPONENT HISTIDINE KINASE"/>
    <property type="match status" value="1"/>
</dbReference>
<dbReference type="OrthoDB" id="717811at2"/>
<dbReference type="FunFam" id="2.60.40.10:FF:000791">
    <property type="entry name" value="Two-component system sensor histidine kinase/response regulator"/>
    <property type="match status" value="1"/>
</dbReference>
<proteinExistence type="predicted"/>
<dbReference type="Gene3D" id="2.130.10.10">
    <property type="entry name" value="YVTN repeat-like/Quinoprotein amine dehydrogenase"/>
    <property type="match status" value="3"/>
</dbReference>
<keyword evidence="7" id="KW-0238">DNA-binding</keyword>
<dbReference type="InterPro" id="IPR003594">
    <property type="entry name" value="HATPase_dom"/>
</dbReference>
<dbReference type="Pfam" id="PF02518">
    <property type="entry name" value="HATPase_c"/>
    <property type="match status" value="1"/>
</dbReference>
<keyword evidence="14" id="KW-1185">Reference proteome</keyword>
<organism evidence="13 14">
    <name type="scientific">Breznakibacter xylanolyticus</name>
    <dbReference type="NCBI Taxonomy" id="990"/>
    <lineage>
        <taxon>Bacteria</taxon>
        <taxon>Pseudomonadati</taxon>
        <taxon>Bacteroidota</taxon>
        <taxon>Bacteroidia</taxon>
        <taxon>Marinilabiliales</taxon>
        <taxon>Marinilabiliaceae</taxon>
        <taxon>Breznakibacter</taxon>
    </lineage>
</organism>
<dbReference type="SUPFAM" id="SSF47384">
    <property type="entry name" value="Homodimeric domain of signal transducing histidine kinase"/>
    <property type="match status" value="1"/>
</dbReference>
<evidence type="ECO:0000313" key="13">
    <source>
        <dbReference type="EMBL" id="PZX11860.1"/>
    </source>
</evidence>
<evidence type="ECO:0000256" key="5">
    <source>
        <dbReference type="ARBA" id="ARBA00022777"/>
    </source>
</evidence>
<keyword evidence="4" id="KW-0808">Transferase</keyword>
<dbReference type="InterPro" id="IPR009057">
    <property type="entry name" value="Homeodomain-like_sf"/>
</dbReference>
<evidence type="ECO:0000256" key="2">
    <source>
        <dbReference type="ARBA" id="ARBA00012438"/>
    </source>
</evidence>
<reference evidence="13 14" key="1">
    <citation type="submission" date="2018-06" db="EMBL/GenBank/DDBJ databases">
        <title>Genomic Encyclopedia of Archaeal and Bacterial Type Strains, Phase II (KMG-II): from individual species to whole genera.</title>
        <authorList>
            <person name="Goeker M."/>
        </authorList>
    </citation>
    <scope>NUCLEOTIDE SEQUENCE [LARGE SCALE GENOMIC DNA]</scope>
    <source>
        <strain evidence="13 14">DSM 6779</strain>
    </source>
</reference>
<feature type="domain" description="Response regulatory" evidence="12">
    <location>
        <begin position="1047"/>
        <end position="1162"/>
    </location>
</feature>
<dbReference type="Proteomes" id="UP000249239">
    <property type="component" value="Unassembled WGS sequence"/>
</dbReference>
<dbReference type="GO" id="GO:0003700">
    <property type="term" value="F:DNA-binding transcription factor activity"/>
    <property type="evidence" value="ECO:0007669"/>
    <property type="project" value="InterPro"/>
</dbReference>
<dbReference type="PROSITE" id="PS01124">
    <property type="entry name" value="HTH_ARAC_FAMILY_2"/>
    <property type="match status" value="1"/>
</dbReference>
<dbReference type="SMART" id="SM00448">
    <property type="entry name" value="REC"/>
    <property type="match status" value="1"/>
</dbReference>
<dbReference type="PRINTS" id="PR00344">
    <property type="entry name" value="BCTRLSENSOR"/>
</dbReference>
<dbReference type="Gene3D" id="3.30.565.10">
    <property type="entry name" value="Histidine kinase-like ATPase, C-terminal domain"/>
    <property type="match status" value="1"/>
</dbReference>
<dbReference type="Pfam" id="PF07495">
    <property type="entry name" value="Y_Y_Y"/>
    <property type="match status" value="1"/>
</dbReference>
<evidence type="ECO:0000256" key="4">
    <source>
        <dbReference type="ARBA" id="ARBA00022679"/>
    </source>
</evidence>
<dbReference type="SUPFAM" id="SSF55874">
    <property type="entry name" value="ATPase domain of HSP90 chaperone/DNA topoisomerase II/histidine kinase"/>
    <property type="match status" value="1"/>
</dbReference>
<dbReference type="SUPFAM" id="SSF52172">
    <property type="entry name" value="CheY-like"/>
    <property type="match status" value="1"/>
</dbReference>
<dbReference type="InterPro" id="IPR018060">
    <property type="entry name" value="HTH_AraC"/>
</dbReference>
<dbReference type="Pfam" id="PF00072">
    <property type="entry name" value="Response_reg"/>
    <property type="match status" value="1"/>
</dbReference>